<dbReference type="InterPro" id="IPR008271">
    <property type="entry name" value="Ser/Thr_kinase_AS"/>
</dbReference>
<keyword evidence="14" id="KW-1185">Reference proteome</keyword>
<evidence type="ECO:0000256" key="6">
    <source>
        <dbReference type="ARBA" id="ARBA00022840"/>
    </source>
</evidence>
<protein>
    <recommendedName>
        <fullName evidence="1">non-specific serine/threonine protein kinase</fullName>
        <ecNumber evidence="1">2.7.11.1</ecNumber>
    </recommendedName>
</protein>
<keyword evidence="3 13" id="KW-0808">Transferase</keyword>
<comment type="catalytic activity">
    <reaction evidence="7">
        <text>L-threonyl-[protein] + ATP = O-phospho-L-threonyl-[protein] + ADP + H(+)</text>
        <dbReference type="Rhea" id="RHEA:46608"/>
        <dbReference type="Rhea" id="RHEA-COMP:11060"/>
        <dbReference type="Rhea" id="RHEA-COMP:11605"/>
        <dbReference type="ChEBI" id="CHEBI:15378"/>
        <dbReference type="ChEBI" id="CHEBI:30013"/>
        <dbReference type="ChEBI" id="CHEBI:30616"/>
        <dbReference type="ChEBI" id="CHEBI:61977"/>
        <dbReference type="ChEBI" id="CHEBI:456216"/>
        <dbReference type="EC" id="2.7.11.1"/>
    </reaction>
</comment>
<keyword evidence="11" id="KW-0812">Transmembrane</keyword>
<feature type="compositionally biased region" description="Low complexity" evidence="10">
    <location>
        <begin position="507"/>
        <end position="521"/>
    </location>
</feature>
<evidence type="ECO:0000313" key="14">
    <source>
        <dbReference type="Proteomes" id="UP000269019"/>
    </source>
</evidence>
<evidence type="ECO:0000256" key="4">
    <source>
        <dbReference type="ARBA" id="ARBA00022741"/>
    </source>
</evidence>
<feature type="compositionally biased region" description="Low complexity" evidence="10">
    <location>
        <begin position="584"/>
        <end position="595"/>
    </location>
</feature>
<dbReference type="PROSITE" id="PS50011">
    <property type="entry name" value="PROTEIN_KINASE_DOM"/>
    <property type="match status" value="1"/>
</dbReference>
<dbReference type="PANTHER" id="PTHR43289:SF6">
    <property type="entry name" value="SERINE_THREONINE-PROTEIN KINASE NEKL-3"/>
    <property type="match status" value="1"/>
</dbReference>
<dbReference type="AlphaFoldDB" id="A0A3G6J3G5"/>
<feature type="compositionally biased region" description="Polar residues" evidence="10">
    <location>
        <begin position="404"/>
        <end position="420"/>
    </location>
</feature>
<dbReference type="EMBL" id="CP033896">
    <property type="protein sequence ID" value="AZA12466.1"/>
    <property type="molecule type" value="Genomic_DNA"/>
</dbReference>
<dbReference type="FunFam" id="3.30.200.20:FF:000035">
    <property type="entry name" value="Serine/threonine protein kinase Stk1"/>
    <property type="match status" value="1"/>
</dbReference>
<name>A0A3G6J3G5_9CORY</name>
<feature type="transmembrane region" description="Helical" evidence="11">
    <location>
        <begin position="377"/>
        <end position="400"/>
    </location>
</feature>
<comment type="catalytic activity">
    <reaction evidence="8">
        <text>L-seryl-[protein] + ATP = O-phospho-L-seryl-[protein] + ADP + H(+)</text>
        <dbReference type="Rhea" id="RHEA:17989"/>
        <dbReference type="Rhea" id="RHEA-COMP:9863"/>
        <dbReference type="Rhea" id="RHEA-COMP:11604"/>
        <dbReference type="ChEBI" id="CHEBI:15378"/>
        <dbReference type="ChEBI" id="CHEBI:29999"/>
        <dbReference type="ChEBI" id="CHEBI:30616"/>
        <dbReference type="ChEBI" id="CHEBI:83421"/>
        <dbReference type="ChEBI" id="CHEBI:456216"/>
        <dbReference type="EC" id="2.7.11.1"/>
    </reaction>
</comment>
<dbReference type="EC" id="2.7.11.1" evidence="1"/>
<dbReference type="PANTHER" id="PTHR43289">
    <property type="entry name" value="MITOGEN-ACTIVATED PROTEIN KINASE KINASE KINASE 20-RELATED"/>
    <property type="match status" value="1"/>
</dbReference>
<evidence type="ECO:0000256" key="3">
    <source>
        <dbReference type="ARBA" id="ARBA00022679"/>
    </source>
</evidence>
<keyword evidence="5 13" id="KW-0418">Kinase</keyword>
<keyword evidence="2" id="KW-0723">Serine/threonine-protein kinase</keyword>
<keyword evidence="4 9" id="KW-0547">Nucleotide-binding</keyword>
<evidence type="ECO:0000256" key="7">
    <source>
        <dbReference type="ARBA" id="ARBA00047899"/>
    </source>
</evidence>
<dbReference type="PROSITE" id="PS00108">
    <property type="entry name" value="PROTEIN_KINASE_ST"/>
    <property type="match status" value="1"/>
</dbReference>
<evidence type="ECO:0000256" key="10">
    <source>
        <dbReference type="SAM" id="MobiDB-lite"/>
    </source>
</evidence>
<organism evidence="13 14">
    <name type="scientific">Corynebacterium choanae</name>
    <dbReference type="NCBI Taxonomy" id="1862358"/>
    <lineage>
        <taxon>Bacteria</taxon>
        <taxon>Bacillati</taxon>
        <taxon>Actinomycetota</taxon>
        <taxon>Actinomycetes</taxon>
        <taxon>Mycobacteriales</taxon>
        <taxon>Corynebacteriaceae</taxon>
        <taxon>Corynebacterium</taxon>
    </lineage>
</organism>
<feature type="compositionally biased region" description="Polar residues" evidence="10">
    <location>
        <begin position="562"/>
        <end position="581"/>
    </location>
</feature>
<feature type="compositionally biased region" description="Low complexity" evidence="10">
    <location>
        <begin position="345"/>
        <end position="371"/>
    </location>
</feature>
<dbReference type="Pfam" id="PF00069">
    <property type="entry name" value="Pkinase"/>
    <property type="match status" value="1"/>
</dbReference>
<dbReference type="GO" id="GO:0106310">
    <property type="term" value="F:protein serine kinase activity"/>
    <property type="evidence" value="ECO:0007669"/>
    <property type="project" value="RHEA"/>
</dbReference>
<keyword evidence="11" id="KW-1133">Transmembrane helix</keyword>
<feature type="domain" description="Protein kinase" evidence="12">
    <location>
        <begin position="23"/>
        <end position="282"/>
    </location>
</feature>
<evidence type="ECO:0000259" key="12">
    <source>
        <dbReference type="PROSITE" id="PS50011"/>
    </source>
</evidence>
<dbReference type="InterPro" id="IPR000719">
    <property type="entry name" value="Prot_kinase_dom"/>
</dbReference>
<dbReference type="Gene3D" id="1.10.510.10">
    <property type="entry name" value="Transferase(Phosphotransferase) domain 1"/>
    <property type="match status" value="1"/>
</dbReference>
<dbReference type="FunFam" id="1.10.510.10:FF:000021">
    <property type="entry name" value="Serine/threonine protein kinase"/>
    <property type="match status" value="1"/>
</dbReference>
<gene>
    <name evidence="13" type="primary">pknA</name>
    <name evidence="13" type="ORF">CCHOA_00170</name>
</gene>
<keyword evidence="11" id="KW-0472">Membrane</keyword>
<dbReference type="GO" id="GO:0004674">
    <property type="term" value="F:protein serine/threonine kinase activity"/>
    <property type="evidence" value="ECO:0007669"/>
    <property type="project" value="UniProtKB-KW"/>
</dbReference>
<feature type="compositionally biased region" description="Low complexity" evidence="10">
    <location>
        <begin position="424"/>
        <end position="467"/>
    </location>
</feature>
<evidence type="ECO:0000256" key="2">
    <source>
        <dbReference type="ARBA" id="ARBA00022527"/>
    </source>
</evidence>
<dbReference type="OrthoDB" id="9762169at2"/>
<dbReference type="Gene3D" id="3.30.200.20">
    <property type="entry name" value="Phosphorylase Kinase, domain 1"/>
    <property type="match status" value="1"/>
</dbReference>
<feature type="compositionally biased region" description="Low complexity" evidence="10">
    <location>
        <begin position="550"/>
        <end position="561"/>
    </location>
</feature>
<accession>A0A3G6J3G5</accession>
<dbReference type="PROSITE" id="PS00107">
    <property type="entry name" value="PROTEIN_KINASE_ATP"/>
    <property type="match status" value="1"/>
</dbReference>
<keyword evidence="6 9" id="KW-0067">ATP-binding</keyword>
<feature type="region of interest" description="Disordered" evidence="10">
    <location>
        <begin position="404"/>
        <end position="595"/>
    </location>
</feature>
<dbReference type="Proteomes" id="UP000269019">
    <property type="component" value="Chromosome"/>
</dbReference>
<dbReference type="InterPro" id="IPR011009">
    <property type="entry name" value="Kinase-like_dom_sf"/>
</dbReference>
<reference evidence="13 14" key="1">
    <citation type="submission" date="2018-11" db="EMBL/GenBank/DDBJ databases">
        <authorList>
            <person name="Kleinhagauer T."/>
            <person name="Glaeser S.P."/>
            <person name="Spergser J."/>
            <person name="Ruckert C."/>
            <person name="Kaempfer P."/>
            <person name="Busse H.-J."/>
        </authorList>
    </citation>
    <scope>NUCLEOTIDE SEQUENCE [LARGE SCALE GENOMIC DNA]</scope>
    <source>
        <strain evidence="13 14">200CH</strain>
    </source>
</reference>
<feature type="compositionally biased region" description="Low complexity" evidence="10">
    <location>
        <begin position="487"/>
        <end position="497"/>
    </location>
</feature>
<evidence type="ECO:0000256" key="11">
    <source>
        <dbReference type="SAM" id="Phobius"/>
    </source>
</evidence>
<dbReference type="InterPro" id="IPR017441">
    <property type="entry name" value="Protein_kinase_ATP_BS"/>
</dbReference>
<feature type="compositionally biased region" description="Low complexity" evidence="10">
    <location>
        <begin position="529"/>
        <end position="543"/>
    </location>
</feature>
<evidence type="ECO:0000256" key="9">
    <source>
        <dbReference type="PROSITE-ProRule" id="PRU10141"/>
    </source>
</evidence>
<evidence type="ECO:0000256" key="5">
    <source>
        <dbReference type="ARBA" id="ARBA00022777"/>
    </source>
</evidence>
<feature type="region of interest" description="Disordered" evidence="10">
    <location>
        <begin position="316"/>
        <end position="371"/>
    </location>
</feature>
<feature type="binding site" evidence="9">
    <location>
        <position position="52"/>
    </location>
    <ligand>
        <name>ATP</name>
        <dbReference type="ChEBI" id="CHEBI:30616"/>
    </ligand>
</feature>
<feature type="compositionally biased region" description="Polar residues" evidence="10">
    <location>
        <begin position="319"/>
        <end position="330"/>
    </location>
</feature>
<dbReference type="GO" id="GO:0045717">
    <property type="term" value="P:negative regulation of fatty acid biosynthetic process"/>
    <property type="evidence" value="ECO:0007669"/>
    <property type="project" value="UniProtKB-ARBA"/>
</dbReference>
<evidence type="ECO:0000256" key="1">
    <source>
        <dbReference type="ARBA" id="ARBA00012513"/>
    </source>
</evidence>
<dbReference type="SUPFAM" id="SSF56112">
    <property type="entry name" value="Protein kinase-like (PK-like)"/>
    <property type="match status" value="1"/>
</dbReference>
<dbReference type="SMART" id="SM00220">
    <property type="entry name" value="S_TKc"/>
    <property type="match status" value="1"/>
</dbReference>
<sequence>MHIPDPNLDPVRDSLQQLIGADYQLQRVIGEGGMSTVWLADDVAHQRPVALKILRTEFSSNHEFLTRFRNEAQTARELNSPHIVATYDYREFTGTGGTIFCYIVMEYVHGQSVADLIAQRGALPETLGLRILHQAADGLGEIHARGLVHRDIKPGNLLITDDGIVKITDFGIAKAAAAVPLTRTGMVVGTAQYVSPEQAQGHDVDCASDIYSLGVVGYELLSGQRPFDGDSHVSVAIAHINTPTPQLPASVSTNTRELVGIALRKDPHRRYRNGQEFAQAIATVAAGRRAPQPAHVPPSLGTGAVDDHSKVAGIAASQPGRQSTTAQRQGSKPPATAATSIGRSAPGRGATTATHTGQAASRPVAASATARSGKGKIIGFGLGLLGVCALGIGVAIAWYASTEQSTPPLPSTTVEQSPASESDPANGTAPAPVAPVAPVAPTNSAPTNPAKPAERTTTVTATTTVSTPDEDNTRPAVTDGTGRPAEKPATSTPTSSKPQPPAGNSKPTTTNPPAQPTTQPADKPGAADSGASGTTTGSGNTSGTTGGTSTGKPSGTDSGSTKPSKTTAGEQSAGDTNTTGNAAGITPRTTTGTIGTRVSRAENCSGSNSGVAVISRVFHHTATIPAGLSPGGAASLCTTLGHPTAINSITVAAPRTLNPIPTIRQTSLKER</sequence>
<dbReference type="RefSeq" id="WP_123925592.1">
    <property type="nucleotide sequence ID" value="NZ_CP033896.1"/>
</dbReference>
<dbReference type="CDD" id="cd14014">
    <property type="entry name" value="STKc_PknB_like"/>
    <property type="match status" value="1"/>
</dbReference>
<proteinExistence type="predicted"/>
<dbReference type="GO" id="GO:0005524">
    <property type="term" value="F:ATP binding"/>
    <property type="evidence" value="ECO:0007669"/>
    <property type="project" value="UniProtKB-UniRule"/>
</dbReference>
<evidence type="ECO:0000313" key="13">
    <source>
        <dbReference type="EMBL" id="AZA12466.1"/>
    </source>
</evidence>
<evidence type="ECO:0000256" key="8">
    <source>
        <dbReference type="ARBA" id="ARBA00048679"/>
    </source>
</evidence>
<dbReference type="KEGG" id="ccho:CCHOA_00170"/>